<dbReference type="Proteomes" id="UP000054270">
    <property type="component" value="Unassembled WGS sequence"/>
</dbReference>
<dbReference type="PANTHER" id="PTHR35596:SF1">
    <property type="entry name" value="MICROBIAL-TYPE PARG CATALYTIC DOMAIN-CONTAINING PROTEIN"/>
    <property type="match status" value="1"/>
</dbReference>
<dbReference type="NCBIfam" id="TIGR02452">
    <property type="entry name" value="TIGR02452 family protein"/>
    <property type="match status" value="1"/>
</dbReference>
<dbReference type="InterPro" id="IPR012664">
    <property type="entry name" value="CHP02452"/>
</dbReference>
<feature type="compositionally biased region" description="Pro residues" evidence="1">
    <location>
        <begin position="398"/>
        <end position="417"/>
    </location>
</feature>
<feature type="region of interest" description="Disordered" evidence="1">
    <location>
        <begin position="269"/>
        <end position="418"/>
    </location>
</feature>
<feature type="compositionally biased region" description="Basic and acidic residues" evidence="1">
    <location>
        <begin position="269"/>
        <end position="342"/>
    </location>
</feature>
<keyword evidence="4" id="KW-1185">Reference proteome</keyword>
<dbReference type="OrthoDB" id="9985428at2759"/>
<feature type="compositionally biased region" description="Basic residues" evidence="1">
    <location>
        <begin position="32"/>
        <end position="51"/>
    </location>
</feature>
<feature type="compositionally biased region" description="Basic and acidic residues" evidence="1">
    <location>
        <begin position="595"/>
        <end position="607"/>
    </location>
</feature>
<organism evidence="3 4">
    <name type="scientific">Hypholoma sublateritium (strain FD-334 SS-4)</name>
    <dbReference type="NCBI Taxonomy" id="945553"/>
    <lineage>
        <taxon>Eukaryota</taxon>
        <taxon>Fungi</taxon>
        <taxon>Dikarya</taxon>
        <taxon>Basidiomycota</taxon>
        <taxon>Agaricomycotina</taxon>
        <taxon>Agaricomycetes</taxon>
        <taxon>Agaricomycetidae</taxon>
        <taxon>Agaricales</taxon>
        <taxon>Agaricineae</taxon>
        <taxon>Strophariaceae</taxon>
        <taxon>Hypholoma</taxon>
    </lineage>
</organism>
<dbReference type="SUPFAM" id="SSF52949">
    <property type="entry name" value="Macro domain-like"/>
    <property type="match status" value="1"/>
</dbReference>
<reference evidence="4" key="1">
    <citation type="submission" date="2014-04" db="EMBL/GenBank/DDBJ databases">
        <title>Evolutionary Origins and Diversification of the Mycorrhizal Mutualists.</title>
        <authorList>
            <consortium name="DOE Joint Genome Institute"/>
            <consortium name="Mycorrhizal Genomics Consortium"/>
            <person name="Kohler A."/>
            <person name="Kuo A."/>
            <person name="Nagy L.G."/>
            <person name="Floudas D."/>
            <person name="Copeland A."/>
            <person name="Barry K.W."/>
            <person name="Cichocki N."/>
            <person name="Veneault-Fourrey C."/>
            <person name="LaButti K."/>
            <person name="Lindquist E.A."/>
            <person name="Lipzen A."/>
            <person name="Lundell T."/>
            <person name="Morin E."/>
            <person name="Murat C."/>
            <person name="Riley R."/>
            <person name="Ohm R."/>
            <person name="Sun H."/>
            <person name="Tunlid A."/>
            <person name="Henrissat B."/>
            <person name="Grigoriev I.V."/>
            <person name="Hibbett D.S."/>
            <person name="Martin F."/>
        </authorList>
    </citation>
    <scope>NUCLEOTIDE SEQUENCE [LARGE SCALE GENOMIC DNA]</scope>
    <source>
        <strain evidence="4">FD-334 SS-4</strain>
    </source>
</reference>
<feature type="compositionally biased region" description="Basic and acidic residues" evidence="1">
    <location>
        <begin position="535"/>
        <end position="549"/>
    </location>
</feature>
<sequence length="640" mass="71505">MAPSKQDSTLDRWLGVLKPRPARYAVDASQSRHQRGTYHAPRGRSRSQSHKLSRDDLRDFADITLRTLDVGFYTPPGTKAKYDLAAKISDTNEFTEYLAPDDAEIAGWEIAELSVLPAPRQTHITIKHYSTLVGARVLHDRLEDHPEVTDRRIGVLNFASAKKPGGGFINGSQAQEESIARSSTLYPSLTTDVATQFYGHYIDDPDNPYYTHAMVYSPNVILIRNDNGEWKKPIEVDILTSAAVNAGEIRKKIKWEEDMRHLRARVRAAEAARSREAERRRQREEERRRQREEQRRKTMAEERARAAEIRRKAEERKKKVVEEKEKKKNEANTDSQSEKMDVDDPDLNETTDVSMEPQPREERDEETDTLQTSPQQGVQQEGSSGEDPFIPAEDPIVDPTPAPNPAEIPLPRTPSPEVPSLSSLLDLAEIEINKEMRERIGRLLYVFHKRDAHHLVLGSFGTGVFQNNVETVAEIFLDLLGKPSGKFYNVFESVVFAILDAPTVRDFQKVFGSAAMDTTDDAEPVDSESEEEGTQDGKSDEVQDGRTDEAQGSQDTAAGEPEQSTEQTIDSIGTNAVLADETVDTAIHNPAIGIPHEHSKLQIKETDNAPPTDEDVVPLGPPVDTDIAEGNMAFPLPAPI</sequence>
<feature type="region of interest" description="Disordered" evidence="1">
    <location>
        <begin position="516"/>
        <end position="569"/>
    </location>
</feature>
<feature type="compositionally biased region" description="Polar residues" evidence="1">
    <location>
        <begin position="550"/>
        <end position="569"/>
    </location>
</feature>
<dbReference type="EMBL" id="KN817523">
    <property type="protein sequence ID" value="KJA27582.1"/>
    <property type="molecule type" value="Genomic_DNA"/>
</dbReference>
<feature type="compositionally biased region" description="Acidic residues" evidence="1">
    <location>
        <begin position="518"/>
        <end position="534"/>
    </location>
</feature>
<gene>
    <name evidence="3" type="ORF">HYPSUDRAFT_34684</name>
</gene>
<evidence type="ECO:0000313" key="4">
    <source>
        <dbReference type="Proteomes" id="UP000054270"/>
    </source>
</evidence>
<dbReference type="InterPro" id="IPR019261">
    <property type="entry name" value="PARG_cat_microbial"/>
</dbReference>
<dbReference type="Gene3D" id="3.40.220.10">
    <property type="entry name" value="Leucine Aminopeptidase, subunit E, domain 1"/>
    <property type="match status" value="2"/>
</dbReference>
<dbReference type="Pfam" id="PF10021">
    <property type="entry name" value="PARG_cat_microb"/>
    <property type="match status" value="1"/>
</dbReference>
<dbReference type="InterPro" id="IPR043472">
    <property type="entry name" value="Macro_dom-like"/>
</dbReference>
<feature type="domain" description="Microbial-type PARG catalytic" evidence="2">
    <location>
        <begin position="62"/>
        <end position="225"/>
    </location>
</feature>
<dbReference type="PANTHER" id="PTHR35596">
    <property type="entry name" value="DUF2263 DOMAIN-CONTAINING PROTEIN"/>
    <property type="match status" value="1"/>
</dbReference>
<feature type="region of interest" description="Disordered" evidence="1">
    <location>
        <begin position="592"/>
        <end position="621"/>
    </location>
</feature>
<evidence type="ECO:0000313" key="3">
    <source>
        <dbReference type="EMBL" id="KJA27582.1"/>
    </source>
</evidence>
<evidence type="ECO:0000259" key="2">
    <source>
        <dbReference type="Pfam" id="PF10021"/>
    </source>
</evidence>
<feature type="region of interest" description="Disordered" evidence="1">
    <location>
        <begin position="24"/>
        <end position="53"/>
    </location>
</feature>
<name>A0A0D2LIW5_HYPSF</name>
<protein>
    <recommendedName>
        <fullName evidence="2">Microbial-type PARG catalytic domain-containing protein</fullName>
    </recommendedName>
</protein>
<dbReference type="AlphaFoldDB" id="A0A0D2LIW5"/>
<evidence type="ECO:0000256" key="1">
    <source>
        <dbReference type="SAM" id="MobiDB-lite"/>
    </source>
</evidence>
<feature type="compositionally biased region" description="Low complexity" evidence="1">
    <location>
        <begin position="375"/>
        <end position="386"/>
    </location>
</feature>
<accession>A0A0D2LIW5</accession>
<proteinExistence type="predicted"/>
<dbReference type="STRING" id="945553.A0A0D2LIW5"/>